<organism>
    <name type="scientific">Solenopsis invicta</name>
    <name type="common">Red imported fire ant</name>
    <name type="synonym">Solenopsis wagneri</name>
    <dbReference type="NCBI Taxonomy" id="13686"/>
    <lineage>
        <taxon>Eukaryota</taxon>
        <taxon>Metazoa</taxon>
        <taxon>Ecdysozoa</taxon>
        <taxon>Arthropoda</taxon>
        <taxon>Hexapoda</taxon>
        <taxon>Insecta</taxon>
        <taxon>Pterygota</taxon>
        <taxon>Neoptera</taxon>
        <taxon>Endopterygota</taxon>
        <taxon>Hymenoptera</taxon>
        <taxon>Apocrita</taxon>
        <taxon>Aculeata</taxon>
        <taxon>Formicoidea</taxon>
        <taxon>Formicidae</taxon>
        <taxon>Myrmicinae</taxon>
        <taxon>Solenopsis</taxon>
    </lineage>
</organism>
<gene>
    <name evidence="1" type="ORF">SINV_03752</name>
</gene>
<feature type="non-terminal residue" evidence="1">
    <location>
        <position position="114"/>
    </location>
</feature>
<proteinExistence type="predicted"/>
<evidence type="ECO:0008006" key="2">
    <source>
        <dbReference type="Google" id="ProtNLM"/>
    </source>
</evidence>
<accession>E9IW91</accession>
<dbReference type="AlphaFoldDB" id="E9IW91"/>
<reference evidence="1" key="1">
    <citation type="journal article" date="2011" name="Proc. Natl. Acad. Sci. U.S.A.">
        <title>The genome of the fire ant Solenopsis invicta.</title>
        <authorList>
            <person name="Wurm Y."/>
            <person name="Wang J."/>
            <person name="Riba-Grognuz O."/>
            <person name="Corona M."/>
            <person name="Nygaard S."/>
            <person name="Hunt B.G."/>
            <person name="Ingram K.K."/>
            <person name="Falquet L."/>
            <person name="Nipitwattanaphon M."/>
            <person name="Gotzek D."/>
            <person name="Dijkstra M.B."/>
            <person name="Oettler J."/>
            <person name="Comtesse F."/>
            <person name="Shih C.J."/>
            <person name="Wu W.J."/>
            <person name="Yang C.C."/>
            <person name="Thomas J."/>
            <person name="Beaudoing E."/>
            <person name="Pradervand S."/>
            <person name="Flegel V."/>
            <person name="Cook E.D."/>
            <person name="Fabbretti R."/>
            <person name="Stockinger H."/>
            <person name="Long L."/>
            <person name="Farmerie W.G."/>
            <person name="Oakey J."/>
            <person name="Boomsma J.J."/>
            <person name="Pamilo P."/>
            <person name="Yi S.V."/>
            <person name="Heinze J."/>
            <person name="Goodisman M.A."/>
            <person name="Farinelli L."/>
            <person name="Harshman K."/>
            <person name="Hulo N."/>
            <person name="Cerutti L."/>
            <person name="Xenarios I."/>
            <person name="Shoemaker D."/>
            <person name="Keller L."/>
        </authorList>
    </citation>
    <scope>NUCLEOTIDE SEQUENCE [LARGE SCALE GENOMIC DNA]</scope>
</reference>
<dbReference type="HOGENOM" id="CLU_2124136_0_0_1"/>
<evidence type="ECO:0000313" key="1">
    <source>
        <dbReference type="EMBL" id="EFZ15161.1"/>
    </source>
</evidence>
<name>E9IW91_SOLIN</name>
<dbReference type="EMBL" id="GL766458">
    <property type="protein sequence ID" value="EFZ15161.1"/>
    <property type="molecule type" value="Genomic_DNA"/>
</dbReference>
<protein>
    <recommendedName>
        <fullName evidence="2">Reverse transcriptase domain-containing protein</fullName>
    </recommendedName>
</protein>
<sequence>MNTVMVGNFRQYSILLRNRRIGGLTYADDIVLIAKNREAIQDIMDTFKCFLVDRKLKRCLDITKMLKHMKELCITGKGITAIRKIWRLAKRICRNDVKKKMDFAEVSGGKCYSI</sequence>